<feature type="non-terminal residue" evidence="1">
    <location>
        <position position="95"/>
    </location>
</feature>
<feature type="non-terminal residue" evidence="1">
    <location>
        <position position="1"/>
    </location>
</feature>
<sequence length="95" mass="10624">VVMLRYLKKHRSVPVPDVFAYDLDIDGQVGGAWMIMEIVDGMNASLIWETLTSKQKHKLCLAIGDLYSSLLSLRFNSIGSMHESEGRLFIGPLVT</sequence>
<protein>
    <recommendedName>
        <fullName evidence="3">Aminoglycoside phosphotransferase domain-containing protein</fullName>
    </recommendedName>
</protein>
<evidence type="ECO:0000313" key="1">
    <source>
        <dbReference type="EMBL" id="KAK0471871.1"/>
    </source>
</evidence>
<organism evidence="1 2">
    <name type="scientific">Armillaria novae-zelandiae</name>
    <dbReference type="NCBI Taxonomy" id="153914"/>
    <lineage>
        <taxon>Eukaryota</taxon>
        <taxon>Fungi</taxon>
        <taxon>Dikarya</taxon>
        <taxon>Basidiomycota</taxon>
        <taxon>Agaricomycotina</taxon>
        <taxon>Agaricomycetes</taxon>
        <taxon>Agaricomycetidae</taxon>
        <taxon>Agaricales</taxon>
        <taxon>Marasmiineae</taxon>
        <taxon>Physalacriaceae</taxon>
        <taxon>Armillaria</taxon>
    </lineage>
</organism>
<keyword evidence="2" id="KW-1185">Reference proteome</keyword>
<dbReference type="InterPro" id="IPR051678">
    <property type="entry name" value="AGP_Transferase"/>
</dbReference>
<dbReference type="EMBL" id="JAUEPR010000046">
    <property type="protein sequence ID" value="KAK0471871.1"/>
    <property type="molecule type" value="Genomic_DNA"/>
</dbReference>
<dbReference type="AlphaFoldDB" id="A0AA39NU15"/>
<dbReference type="SUPFAM" id="SSF56112">
    <property type="entry name" value="Protein kinase-like (PK-like)"/>
    <property type="match status" value="1"/>
</dbReference>
<dbReference type="PANTHER" id="PTHR21310:SF15">
    <property type="entry name" value="AMINOGLYCOSIDE PHOSPHOTRANSFERASE DOMAIN-CONTAINING PROTEIN"/>
    <property type="match status" value="1"/>
</dbReference>
<accession>A0AA39NU15</accession>
<dbReference type="PANTHER" id="PTHR21310">
    <property type="entry name" value="AMINOGLYCOSIDE PHOSPHOTRANSFERASE-RELATED-RELATED"/>
    <property type="match status" value="1"/>
</dbReference>
<evidence type="ECO:0000313" key="2">
    <source>
        <dbReference type="Proteomes" id="UP001175227"/>
    </source>
</evidence>
<gene>
    <name evidence="1" type="ORF">IW261DRAFT_1317660</name>
</gene>
<evidence type="ECO:0008006" key="3">
    <source>
        <dbReference type="Google" id="ProtNLM"/>
    </source>
</evidence>
<name>A0AA39NU15_9AGAR</name>
<comment type="caution">
    <text evidence="1">The sequence shown here is derived from an EMBL/GenBank/DDBJ whole genome shotgun (WGS) entry which is preliminary data.</text>
</comment>
<reference evidence="1" key="1">
    <citation type="submission" date="2023-06" db="EMBL/GenBank/DDBJ databases">
        <authorList>
            <consortium name="Lawrence Berkeley National Laboratory"/>
            <person name="Ahrendt S."/>
            <person name="Sahu N."/>
            <person name="Indic B."/>
            <person name="Wong-Bajracharya J."/>
            <person name="Merenyi Z."/>
            <person name="Ke H.-M."/>
            <person name="Monk M."/>
            <person name="Kocsube S."/>
            <person name="Drula E."/>
            <person name="Lipzen A."/>
            <person name="Balint B."/>
            <person name="Henrissat B."/>
            <person name="Andreopoulos B."/>
            <person name="Martin F.M."/>
            <person name="Harder C.B."/>
            <person name="Rigling D."/>
            <person name="Ford K.L."/>
            <person name="Foster G.D."/>
            <person name="Pangilinan J."/>
            <person name="Papanicolaou A."/>
            <person name="Barry K."/>
            <person name="LaButti K."/>
            <person name="Viragh M."/>
            <person name="Koriabine M."/>
            <person name="Yan M."/>
            <person name="Riley R."/>
            <person name="Champramary S."/>
            <person name="Plett K.L."/>
            <person name="Tsai I.J."/>
            <person name="Slot J."/>
            <person name="Sipos G."/>
            <person name="Plett J."/>
            <person name="Nagy L.G."/>
            <person name="Grigoriev I.V."/>
        </authorList>
    </citation>
    <scope>NUCLEOTIDE SEQUENCE</scope>
    <source>
        <strain evidence="1">ICMP 16352</strain>
    </source>
</reference>
<dbReference type="InterPro" id="IPR011009">
    <property type="entry name" value="Kinase-like_dom_sf"/>
</dbReference>
<dbReference type="Proteomes" id="UP001175227">
    <property type="component" value="Unassembled WGS sequence"/>
</dbReference>
<proteinExistence type="predicted"/>